<dbReference type="InterPro" id="IPR011545">
    <property type="entry name" value="DEAD/DEAH_box_helicase_dom"/>
</dbReference>
<dbReference type="SUPFAM" id="SSF52540">
    <property type="entry name" value="P-loop containing nucleoside triphosphate hydrolases"/>
    <property type="match status" value="1"/>
</dbReference>
<dbReference type="GO" id="GO:0005524">
    <property type="term" value="F:ATP binding"/>
    <property type="evidence" value="ECO:0007669"/>
    <property type="project" value="UniProtKB-KW"/>
</dbReference>
<dbReference type="Gene3D" id="3.40.50.300">
    <property type="entry name" value="P-loop containing nucleotide triphosphate hydrolases"/>
    <property type="match status" value="2"/>
</dbReference>
<organism evidence="8 9">
    <name type="scientific">Glaciecola punicea ACAM 611</name>
    <dbReference type="NCBI Taxonomy" id="1121923"/>
    <lineage>
        <taxon>Bacteria</taxon>
        <taxon>Pseudomonadati</taxon>
        <taxon>Pseudomonadota</taxon>
        <taxon>Gammaproteobacteria</taxon>
        <taxon>Alteromonadales</taxon>
        <taxon>Alteromonadaceae</taxon>
        <taxon>Glaciecola</taxon>
    </lineage>
</organism>
<dbReference type="FunFam" id="3.40.50.300:FF:002125">
    <property type="entry name" value="ATP-dependent helicase HrpB"/>
    <property type="match status" value="1"/>
</dbReference>
<dbReference type="EMBL" id="BAET01000008">
    <property type="protein sequence ID" value="GAB55198.1"/>
    <property type="molecule type" value="Genomic_DNA"/>
</dbReference>
<dbReference type="GO" id="GO:0003724">
    <property type="term" value="F:RNA helicase activity"/>
    <property type="evidence" value="ECO:0007669"/>
    <property type="project" value="UniProtKB-EC"/>
</dbReference>
<dbReference type="PROSITE" id="PS51194">
    <property type="entry name" value="HELICASE_CTER"/>
    <property type="match status" value="1"/>
</dbReference>
<reference evidence="8 9" key="1">
    <citation type="journal article" date="2012" name="J. Bacteriol.">
        <title>Genome sequence of proteorhodopsin-containing sea ice bacterium Glaciecola punicea ACAM 611T.</title>
        <authorList>
            <person name="Qin Q.-L."/>
            <person name="Xie B.-B."/>
            <person name="Shu Y.-L."/>
            <person name="Rong J.-C."/>
            <person name="Zhao D.-L."/>
            <person name="Zhang X.-Y."/>
            <person name="Chen X.-L."/>
            <person name="Zhou B.-C."/>
            <person name="Zhanga Y.-Z."/>
        </authorList>
    </citation>
    <scope>NUCLEOTIDE SEQUENCE [LARGE SCALE GENOMIC DNA]</scope>
    <source>
        <strain evidence="8 9">ACAM 611</strain>
    </source>
</reference>
<keyword evidence="9" id="KW-1185">Reference proteome</keyword>
<feature type="domain" description="Helicase C-terminal" evidence="7">
    <location>
        <begin position="206"/>
        <end position="379"/>
    </location>
</feature>
<evidence type="ECO:0000313" key="8">
    <source>
        <dbReference type="EMBL" id="GAB55198.1"/>
    </source>
</evidence>
<dbReference type="PANTHER" id="PTHR43519">
    <property type="entry name" value="ATP-DEPENDENT RNA HELICASE HRPB"/>
    <property type="match status" value="1"/>
</dbReference>
<sequence>MIPLPIETITPELLSLIQENDCILSAPPGAGKSTYLPLQLLSLAYFSNKKILLLQPRQVAVRSIANFLALSLGEKVGRSIGYQMRGESALSDKTRLCVITEGLLVAKIQSDPELNDVGLIIFDEFHERSVQSDIALGLCLEIQSALRPDLRLLVMSATLNVADLSTLMPKARQLSSSGRTYPIDYIYKPISAFSKLQRSHNNPNNQLINAVVNTVAQAHHDHSGNILVFLPSAAIINKVQSALERLSLSDTLIAPLYGALTTTQQKQAIDIPPGNKRKIVLATNIAETSLTINGVNIVIDSGREKAQRFIVSRKLHQLSEQMISKASSIQRAGRAGRQQAGVCYRLWSQEQQQFLQENAPAQITQVDISQTLLTLLQWGTDFTQLPLIDKPSEAQIDYAFRLLKQLGFLNQAGHIRASTKLAYQFNTEPRLARMLVIASTQNREDQKILSAVLVALIEGKPLGQMLGSNDIVFQCRYVLTQLNNKTLHKGMFELNKDISRIAKQLGIKHVNNALLESLLKGPDLAQEIANILLAAYPDKIGRKRDKAGFSIADGTGAELMQNDEDIHAQWIICTQTQITHKTNAMVRQYCELSGSALNAFLDKNTHSEKQQYWDNALDKVVCRQVARVGAIEISNQVCSFSADYETTALLLKQIRKKGLIVLLGKANVLLSRMKLLEALDNNASKDSQGISQSSLMDSMETWLVPYLNKVTTWQQLVELNWLDIVRASLSYAQLVYLDEYFPLTFMAPTGNRHSLDYSEQGKVSLAIRIQELYGLNTHPRVGRNSFPITLSLLSPAHSLIQKTADLPTFWSGSYREVQKDMKGRYPRHYWPEDPESAVPTTKTKKKM</sequence>
<keyword evidence="3 8" id="KW-0347">Helicase</keyword>
<protein>
    <submittedName>
        <fullName evidence="8">ATP-dependent helicase HrpB</fullName>
        <ecNumber evidence="8">3.6.4.13</ecNumber>
    </submittedName>
</protein>
<dbReference type="SMART" id="SM00490">
    <property type="entry name" value="HELICc"/>
    <property type="match status" value="1"/>
</dbReference>
<dbReference type="Proteomes" id="UP000053586">
    <property type="component" value="Unassembled WGS sequence"/>
</dbReference>
<comment type="caution">
    <text evidence="8">The sequence shown here is derived from an EMBL/GenBank/DDBJ whole genome shotgun (WGS) entry which is preliminary data.</text>
</comment>
<proteinExistence type="predicted"/>
<reference evidence="8 9" key="2">
    <citation type="journal article" date="2017" name="Antonie Van Leeuwenhoek">
        <title>Rhizobium rhizosphaerae sp. nov., a novel species isolated from rice rhizosphere.</title>
        <authorList>
            <person name="Zhao J.J."/>
            <person name="Zhang J."/>
            <person name="Zhang R.J."/>
            <person name="Zhang C.W."/>
            <person name="Yin H.Q."/>
            <person name="Zhang X.X."/>
        </authorList>
    </citation>
    <scope>NUCLEOTIDE SEQUENCE [LARGE SCALE GENOMIC DNA]</scope>
    <source>
        <strain evidence="8 9">ACAM 611</strain>
    </source>
</reference>
<keyword evidence="4" id="KW-0067">ATP-binding</keyword>
<feature type="region of interest" description="Disordered" evidence="5">
    <location>
        <begin position="828"/>
        <end position="847"/>
    </location>
</feature>
<dbReference type="InterPro" id="IPR027417">
    <property type="entry name" value="P-loop_NTPase"/>
</dbReference>
<dbReference type="AlphaFoldDB" id="H5TA71"/>
<evidence type="ECO:0000259" key="7">
    <source>
        <dbReference type="PROSITE" id="PS51194"/>
    </source>
</evidence>
<dbReference type="InterPro" id="IPR001650">
    <property type="entry name" value="Helicase_C-like"/>
</dbReference>
<dbReference type="NCBIfam" id="TIGR01970">
    <property type="entry name" value="DEAH_box_HrpB"/>
    <property type="match status" value="1"/>
</dbReference>
<dbReference type="Pfam" id="PF00271">
    <property type="entry name" value="Helicase_C"/>
    <property type="match status" value="1"/>
</dbReference>
<evidence type="ECO:0000313" key="9">
    <source>
        <dbReference type="Proteomes" id="UP000053586"/>
    </source>
</evidence>
<evidence type="ECO:0000256" key="3">
    <source>
        <dbReference type="ARBA" id="ARBA00022806"/>
    </source>
</evidence>
<dbReference type="EC" id="3.6.4.13" evidence="8"/>
<keyword evidence="1" id="KW-0547">Nucleotide-binding</keyword>
<evidence type="ECO:0000256" key="5">
    <source>
        <dbReference type="SAM" id="MobiDB-lite"/>
    </source>
</evidence>
<keyword evidence="2 8" id="KW-0378">Hydrolase</keyword>
<dbReference type="InterPro" id="IPR010225">
    <property type="entry name" value="HrpB"/>
</dbReference>
<dbReference type="CDD" id="cd18791">
    <property type="entry name" value="SF2_C_RHA"/>
    <property type="match status" value="1"/>
</dbReference>
<dbReference type="InterPro" id="IPR013689">
    <property type="entry name" value="RNA_helicase_ATP-dep_HrpB_C"/>
</dbReference>
<feature type="domain" description="Helicase ATP-binding" evidence="6">
    <location>
        <begin position="13"/>
        <end position="177"/>
    </location>
</feature>
<evidence type="ECO:0000256" key="2">
    <source>
        <dbReference type="ARBA" id="ARBA00022801"/>
    </source>
</evidence>
<dbReference type="Pfam" id="PF08482">
    <property type="entry name" value="HrpB_C"/>
    <property type="match status" value="1"/>
</dbReference>
<dbReference type="PANTHER" id="PTHR43519:SF1">
    <property type="entry name" value="ATP-DEPENDENT RNA HELICASE HRPB"/>
    <property type="match status" value="1"/>
</dbReference>
<evidence type="ECO:0000259" key="6">
    <source>
        <dbReference type="PROSITE" id="PS51192"/>
    </source>
</evidence>
<dbReference type="STRING" id="56804.BAE46_01885"/>
<dbReference type="eggNOG" id="COG1643">
    <property type="taxonomic scope" value="Bacteria"/>
</dbReference>
<accession>H5TA71</accession>
<evidence type="ECO:0000256" key="4">
    <source>
        <dbReference type="ARBA" id="ARBA00022840"/>
    </source>
</evidence>
<dbReference type="SMART" id="SM00487">
    <property type="entry name" value="DEXDc"/>
    <property type="match status" value="1"/>
</dbReference>
<name>H5TA71_9ALTE</name>
<dbReference type="GO" id="GO:0003676">
    <property type="term" value="F:nucleic acid binding"/>
    <property type="evidence" value="ECO:0007669"/>
    <property type="project" value="InterPro"/>
</dbReference>
<evidence type="ECO:0000256" key="1">
    <source>
        <dbReference type="ARBA" id="ARBA00022741"/>
    </source>
</evidence>
<gene>
    <name evidence="8" type="primary">hrpB</name>
    <name evidence="8" type="ORF">GPUN_1067</name>
</gene>
<dbReference type="InterPro" id="IPR014001">
    <property type="entry name" value="Helicase_ATP-bd"/>
</dbReference>
<dbReference type="PIRSF" id="PIRSF005496">
    <property type="entry name" value="ATP_hel_hrpB"/>
    <property type="match status" value="1"/>
</dbReference>
<dbReference type="GO" id="GO:0016787">
    <property type="term" value="F:hydrolase activity"/>
    <property type="evidence" value="ECO:0007669"/>
    <property type="project" value="UniProtKB-KW"/>
</dbReference>
<dbReference type="Gene3D" id="1.20.120.1080">
    <property type="match status" value="1"/>
</dbReference>
<dbReference type="Pfam" id="PF00270">
    <property type="entry name" value="DEAD"/>
    <property type="match status" value="1"/>
</dbReference>
<dbReference type="InterPro" id="IPR049614">
    <property type="entry name" value="HrpB_DEXH"/>
</dbReference>
<dbReference type="CDD" id="cd17990">
    <property type="entry name" value="DEXHc_HrpB"/>
    <property type="match status" value="1"/>
</dbReference>
<dbReference type="PROSITE" id="PS51192">
    <property type="entry name" value="HELICASE_ATP_BIND_1"/>
    <property type="match status" value="1"/>
</dbReference>